<evidence type="ECO:0008006" key="3">
    <source>
        <dbReference type="Google" id="ProtNLM"/>
    </source>
</evidence>
<dbReference type="EMBL" id="OX459937">
    <property type="protein sequence ID" value="CAI9151786.1"/>
    <property type="molecule type" value="Genomic_DNA"/>
</dbReference>
<proteinExistence type="predicted"/>
<name>A0ABN8XW07_RANTA</name>
<protein>
    <recommendedName>
        <fullName evidence="3">Secreted protein</fullName>
    </recommendedName>
</protein>
<evidence type="ECO:0000313" key="2">
    <source>
        <dbReference type="Proteomes" id="UP001176941"/>
    </source>
</evidence>
<keyword evidence="2" id="KW-1185">Reference proteome</keyword>
<gene>
    <name evidence="1" type="ORF">MRATA1EN1_LOCUS748</name>
</gene>
<sequence>MLVCGAVHFPFCCALQGCMDGRVCVCVCVWWEVGHRWDYTVACSFLSPLHPPLFLSMRSLPKGGPSVPGFLFNSAFMGCLLSACSTLCHGSGGSWVLVKGSE</sequence>
<evidence type="ECO:0000313" key="1">
    <source>
        <dbReference type="EMBL" id="CAI9151786.1"/>
    </source>
</evidence>
<dbReference type="Proteomes" id="UP001176941">
    <property type="component" value="Chromosome 1"/>
</dbReference>
<reference evidence="1" key="1">
    <citation type="submission" date="2023-04" db="EMBL/GenBank/DDBJ databases">
        <authorList>
            <consortium name="ELIXIR-Norway"/>
        </authorList>
    </citation>
    <scope>NUCLEOTIDE SEQUENCE [LARGE SCALE GENOMIC DNA]</scope>
</reference>
<accession>A0ABN8XW07</accession>
<organism evidence="1 2">
    <name type="scientific">Rangifer tarandus platyrhynchus</name>
    <name type="common">Svalbard reindeer</name>
    <dbReference type="NCBI Taxonomy" id="3082113"/>
    <lineage>
        <taxon>Eukaryota</taxon>
        <taxon>Metazoa</taxon>
        <taxon>Chordata</taxon>
        <taxon>Craniata</taxon>
        <taxon>Vertebrata</taxon>
        <taxon>Euteleostomi</taxon>
        <taxon>Mammalia</taxon>
        <taxon>Eutheria</taxon>
        <taxon>Laurasiatheria</taxon>
        <taxon>Artiodactyla</taxon>
        <taxon>Ruminantia</taxon>
        <taxon>Pecora</taxon>
        <taxon>Cervidae</taxon>
        <taxon>Odocoileinae</taxon>
        <taxon>Rangifer</taxon>
    </lineage>
</organism>